<reference evidence="10 11" key="1">
    <citation type="journal article" date="2012" name="Eukaryot. Cell">
        <title>Draft genome sequence of CBS 2479, the standard type strain of Trichosporon asahii.</title>
        <authorList>
            <person name="Yang R.Y."/>
            <person name="Li H.T."/>
            <person name="Zhu H."/>
            <person name="Zhou G.P."/>
            <person name="Wang M."/>
            <person name="Wang L."/>
        </authorList>
    </citation>
    <scope>NUCLEOTIDE SEQUENCE [LARGE SCALE GENOMIC DNA]</scope>
    <source>
        <strain evidence="11">ATCC 90039 / CBS 2479 / JCM 2466 / KCTC 7840 / NCYC 2677 / UAMH 7654</strain>
    </source>
</reference>
<dbReference type="InterPro" id="IPR004762">
    <property type="entry name" value="Amino_acid_permease_fungi"/>
</dbReference>
<organism evidence="10 11">
    <name type="scientific">Trichosporon asahii var. asahii (strain ATCC 90039 / CBS 2479 / JCM 2466 / KCTC 7840 / NBRC 103889/ NCYC 2677 / UAMH 7654)</name>
    <name type="common">Yeast</name>
    <dbReference type="NCBI Taxonomy" id="1186058"/>
    <lineage>
        <taxon>Eukaryota</taxon>
        <taxon>Fungi</taxon>
        <taxon>Dikarya</taxon>
        <taxon>Basidiomycota</taxon>
        <taxon>Agaricomycotina</taxon>
        <taxon>Tremellomycetes</taxon>
        <taxon>Trichosporonales</taxon>
        <taxon>Trichosporonaceae</taxon>
        <taxon>Trichosporon</taxon>
    </lineage>
</organism>
<dbReference type="HOGENOM" id="CLU_341065_0_0_1"/>
<evidence type="ECO:0000256" key="4">
    <source>
        <dbReference type="ARBA" id="ARBA00022970"/>
    </source>
</evidence>
<feature type="region of interest" description="Disordered" evidence="7">
    <location>
        <begin position="179"/>
        <end position="308"/>
    </location>
</feature>
<dbReference type="InterPro" id="IPR004840">
    <property type="entry name" value="Amino_acid_permease_CS"/>
</dbReference>
<keyword evidence="5 8" id="KW-1133">Transmembrane helix</keyword>
<dbReference type="PANTHER" id="PTHR43341:SF4">
    <property type="entry name" value="ARGININE PERMEASE CAN1-RELATED"/>
    <property type="match status" value="1"/>
</dbReference>
<feature type="transmembrane region" description="Helical" evidence="8">
    <location>
        <begin position="467"/>
        <end position="486"/>
    </location>
</feature>
<evidence type="ECO:0000256" key="1">
    <source>
        <dbReference type="ARBA" id="ARBA00004141"/>
    </source>
</evidence>
<keyword evidence="4" id="KW-0029">Amino-acid transport</keyword>
<feature type="transmembrane region" description="Helical" evidence="8">
    <location>
        <begin position="433"/>
        <end position="455"/>
    </location>
</feature>
<dbReference type="EMBL" id="ALBS01000112">
    <property type="protein sequence ID" value="EJT50351.1"/>
    <property type="molecule type" value="Genomic_DNA"/>
</dbReference>
<dbReference type="KEGG" id="tasa:A1Q1_00372"/>
<feature type="transmembrane region" description="Helical" evidence="8">
    <location>
        <begin position="660"/>
        <end position="678"/>
    </location>
</feature>
<evidence type="ECO:0000313" key="10">
    <source>
        <dbReference type="EMBL" id="EJT50351.1"/>
    </source>
</evidence>
<feature type="domain" description="Amino acid permease/ SLC12A" evidence="9">
    <location>
        <begin position="324"/>
        <end position="792"/>
    </location>
</feature>
<feature type="transmembrane region" description="Helical" evidence="8">
    <location>
        <begin position="326"/>
        <end position="346"/>
    </location>
</feature>
<feature type="transmembrane region" description="Helical" evidence="8">
    <location>
        <begin position="690"/>
        <end position="715"/>
    </location>
</feature>
<feature type="compositionally biased region" description="Low complexity" evidence="7">
    <location>
        <begin position="263"/>
        <end position="272"/>
    </location>
</feature>
<dbReference type="VEuPathDB" id="FungiDB:A1Q1_00372"/>
<feature type="transmembrane region" description="Helical" evidence="8">
    <location>
        <begin position="764"/>
        <end position="784"/>
    </location>
</feature>
<feature type="transmembrane region" description="Helical" evidence="8">
    <location>
        <begin position="352"/>
        <end position="385"/>
    </location>
</feature>
<evidence type="ECO:0000256" key="7">
    <source>
        <dbReference type="SAM" id="MobiDB-lite"/>
    </source>
</evidence>
<feature type="transmembrane region" description="Helical" evidence="8">
    <location>
        <begin position="562"/>
        <end position="583"/>
    </location>
</feature>
<feature type="compositionally biased region" description="Polar residues" evidence="7">
    <location>
        <begin position="193"/>
        <end position="209"/>
    </location>
</feature>
<evidence type="ECO:0000256" key="8">
    <source>
        <dbReference type="SAM" id="Phobius"/>
    </source>
</evidence>
<dbReference type="GO" id="GO:0015171">
    <property type="term" value="F:amino acid transmembrane transporter activity"/>
    <property type="evidence" value="ECO:0007669"/>
    <property type="project" value="TreeGrafter"/>
</dbReference>
<keyword evidence="2" id="KW-0813">Transport</keyword>
<evidence type="ECO:0000313" key="11">
    <source>
        <dbReference type="Proteomes" id="UP000002748"/>
    </source>
</evidence>
<dbReference type="Proteomes" id="UP000002748">
    <property type="component" value="Unassembled WGS sequence"/>
</dbReference>
<dbReference type="OrthoDB" id="10062876at2759"/>
<feature type="compositionally biased region" description="Pro residues" evidence="7">
    <location>
        <begin position="253"/>
        <end position="262"/>
    </location>
</feature>
<comment type="subcellular location">
    <subcellularLocation>
        <location evidence="1">Membrane</location>
        <topology evidence="1">Multi-pass membrane protein</topology>
    </subcellularLocation>
</comment>
<dbReference type="NCBIfam" id="TIGR00913">
    <property type="entry name" value="2A0310"/>
    <property type="match status" value="1"/>
</dbReference>
<feature type="transmembrane region" description="Helical" evidence="8">
    <location>
        <begin position="406"/>
        <end position="427"/>
    </location>
</feature>
<evidence type="ECO:0000256" key="2">
    <source>
        <dbReference type="ARBA" id="ARBA00022448"/>
    </source>
</evidence>
<dbReference type="AlphaFoldDB" id="J5TD43"/>
<keyword evidence="6 8" id="KW-0472">Membrane</keyword>
<protein>
    <submittedName>
        <fullName evidence="10">Amino acid transporter</fullName>
    </submittedName>
</protein>
<dbReference type="PROSITE" id="PS00218">
    <property type="entry name" value="AMINO_ACID_PERMEASE_1"/>
    <property type="match status" value="1"/>
</dbReference>
<accession>J5TD43</accession>
<keyword evidence="3 8" id="KW-0812">Transmembrane</keyword>
<gene>
    <name evidence="10" type="ORF">A1Q1_00372</name>
</gene>
<dbReference type="GeneID" id="25983886"/>
<dbReference type="InterPro" id="IPR050524">
    <property type="entry name" value="APC_YAT"/>
</dbReference>
<dbReference type="PANTHER" id="PTHR43341">
    <property type="entry name" value="AMINO ACID PERMEASE"/>
    <property type="match status" value="1"/>
</dbReference>
<dbReference type="Pfam" id="PF00324">
    <property type="entry name" value="AA_permease"/>
    <property type="match status" value="1"/>
</dbReference>
<feature type="transmembrane region" description="Helical" evidence="8">
    <location>
        <begin position="736"/>
        <end position="758"/>
    </location>
</feature>
<evidence type="ECO:0000256" key="5">
    <source>
        <dbReference type="ARBA" id="ARBA00022989"/>
    </source>
</evidence>
<dbReference type="GO" id="GO:0016020">
    <property type="term" value="C:membrane"/>
    <property type="evidence" value="ECO:0007669"/>
    <property type="project" value="UniProtKB-SubCell"/>
</dbReference>
<name>J5TD43_TRIAS</name>
<evidence type="ECO:0000256" key="3">
    <source>
        <dbReference type="ARBA" id="ARBA00022692"/>
    </source>
</evidence>
<sequence length="832" mass="91703">MKGSVRGVKPSLWSNVRADLSTWASAPRDSSSGPKFRFWLQVSIRSSDHADPLERRVVAADPYSPAHAAVSAVGMHADSAGATPIARLNSRYSQECRAQPGTGVGSTTLLSWQQLVDPRRTLTQTTAQQALSHPVRAYVCRQNFTHLATWHKTAATPGTTPAPLARIWVGRAPRRVPNRYESLPTLRAGPKPNKSSARSGSPLLPTQLSFHHPRPPYSDDRGQIRPTPSLPVTSSRHLAATRSDLPTTHFLPLFPPTHPHPPTTTTTMFGFSSDKKSDGGGTTVEPAYPATDVEKSSPAPYDPNELNERGEIEGGVKRQLKPRHMAMIAIGGSIGTGLFVGSGEALANGGPVAIWLAYCLMGTMVYGMMVSLGEMATLFPVAGAFTHYATRFVDPALGFATGFNYWYSWAITLPTELVAVAIIIAYWDADTNPAVWITVFMVVCWIVNFFGARAYGETEFWLSTIKVITIVGLIILGLVLMCGGGPTHDPIGFRYWRNPGPFNQITIDGGEGVIPGHWGQFLAFWSILVQSAFSFIGTEILGTTLGEAQNPRKSVPKAIRRVFFRILLFYVLGIFFISVLVPYNDPRLLGGTGDASSSPWVIAIDNAKIKVLPHIVNAVILSAAFSAGISDVYAASRTFYALALEGQMPKMFRYCTKRGLPINAIIITCLFGPLAYLNTGGEKAQEAFNWLYNLAAIAGIGTWWTILVSYLRFYYGMKVQGLSRNDLPYKAPLMPYLAWYSLIWFTLILLFNGFPVFLKGNWDTSSFFAAYISIPIFIFAYVIWKVVKRTHTVPLKDIDFHTGRRALDTMEQEDEMTYKPEGWVQKFFALLF</sequence>
<comment type="caution">
    <text evidence="10">The sequence shown here is derived from an EMBL/GenBank/DDBJ whole genome shotgun (WGS) entry which is preliminary data.</text>
</comment>
<dbReference type="RefSeq" id="XP_014181496.1">
    <property type="nucleotide sequence ID" value="XM_014326021.1"/>
</dbReference>
<evidence type="ECO:0000259" key="9">
    <source>
        <dbReference type="Pfam" id="PF00324"/>
    </source>
</evidence>
<dbReference type="FunFam" id="1.20.1740.10:FF:000006">
    <property type="entry name" value="General amino acid permease"/>
    <property type="match status" value="1"/>
</dbReference>
<feature type="transmembrane region" description="Helical" evidence="8">
    <location>
        <begin position="615"/>
        <end position="640"/>
    </location>
</feature>
<proteinExistence type="predicted"/>
<dbReference type="InterPro" id="IPR004841">
    <property type="entry name" value="AA-permease/SLC12A_dom"/>
</dbReference>
<dbReference type="Gene3D" id="1.20.1740.10">
    <property type="entry name" value="Amino acid/polyamine transporter I"/>
    <property type="match status" value="1"/>
</dbReference>
<evidence type="ECO:0000256" key="6">
    <source>
        <dbReference type="ARBA" id="ARBA00023136"/>
    </source>
</evidence>